<name>A0A812E6G6_ACAPH</name>
<organism evidence="2 3">
    <name type="scientific">Acanthosepion pharaonis</name>
    <name type="common">Pharaoh cuttlefish</name>
    <name type="synonym">Sepia pharaonis</name>
    <dbReference type="NCBI Taxonomy" id="158019"/>
    <lineage>
        <taxon>Eukaryota</taxon>
        <taxon>Metazoa</taxon>
        <taxon>Spiralia</taxon>
        <taxon>Lophotrochozoa</taxon>
        <taxon>Mollusca</taxon>
        <taxon>Cephalopoda</taxon>
        <taxon>Coleoidea</taxon>
        <taxon>Decapodiformes</taxon>
        <taxon>Sepiida</taxon>
        <taxon>Sepiina</taxon>
        <taxon>Sepiidae</taxon>
        <taxon>Acanthosepion</taxon>
    </lineage>
</organism>
<comment type="caution">
    <text evidence="2">The sequence shown here is derived from an EMBL/GenBank/DDBJ whole genome shotgun (WGS) entry which is preliminary data.</text>
</comment>
<keyword evidence="1" id="KW-0472">Membrane</keyword>
<protein>
    <submittedName>
        <fullName evidence="2">Uncharacterized protein</fullName>
    </submittedName>
</protein>
<evidence type="ECO:0000313" key="3">
    <source>
        <dbReference type="Proteomes" id="UP000597762"/>
    </source>
</evidence>
<evidence type="ECO:0000256" key="1">
    <source>
        <dbReference type="SAM" id="Phobius"/>
    </source>
</evidence>
<dbReference type="Proteomes" id="UP000597762">
    <property type="component" value="Unassembled WGS sequence"/>
</dbReference>
<keyword evidence="1" id="KW-0812">Transmembrane</keyword>
<proteinExistence type="predicted"/>
<evidence type="ECO:0000313" key="2">
    <source>
        <dbReference type="EMBL" id="CAE1318519.1"/>
    </source>
</evidence>
<reference evidence="2" key="1">
    <citation type="submission" date="2021-01" db="EMBL/GenBank/DDBJ databases">
        <authorList>
            <person name="Li R."/>
            <person name="Bekaert M."/>
        </authorList>
    </citation>
    <scope>NUCLEOTIDE SEQUENCE</scope>
    <source>
        <strain evidence="2">Farmed</strain>
    </source>
</reference>
<sequence>MVSLSRALLIHWHPYRRHYFVHGIPFAFPANAMTSLSQSLLHQKHSFRWPYLRQNIIFAVPASSKAFLLSASLYKSVPFACPSYSLLPLFAGHDYKKHFFRRACFIQSTHSHVLFCLFNGTLFTGHTDSKVFLPPDLLCTKHLFRSPCLFNDIPFAALLYTKHPFRMSCLFTGISFAGLPCLFTAIPFSYFYKASLSHSLTIQKNSLHWSCFVQDIPFAVPALPSILQAFLCRKHSFRMPYLFIGTPFIHHFRMPCLFNGSSIAGLASSLKAFLSPAALYTKHPFPMPCLFKGISFGGSALYKITRFASTTYSMASLSPVMSPAYTLASLLKDMIFEMHPLWRQYLFKSIPFAGLALEKTFFSHALLIHCHLFSVQAFLSQANTKHPITYPTYLLVSFCSPCLLKSIPFADFALYKAFIAPTLLIQKNSFWRPYFIQRIPFVCPAYSLASLSQAYLIKKHFSRIA</sequence>
<gene>
    <name evidence="2" type="ORF">SPHA_68973</name>
</gene>
<dbReference type="AlphaFoldDB" id="A0A812E6G6"/>
<keyword evidence="3" id="KW-1185">Reference proteome</keyword>
<dbReference type="EMBL" id="CAHIKZ030005039">
    <property type="protein sequence ID" value="CAE1318519.1"/>
    <property type="molecule type" value="Genomic_DNA"/>
</dbReference>
<keyword evidence="1" id="KW-1133">Transmembrane helix</keyword>
<accession>A0A812E6G6</accession>
<feature type="transmembrane region" description="Helical" evidence="1">
    <location>
        <begin position="169"/>
        <end position="192"/>
    </location>
</feature>